<evidence type="ECO:0000313" key="2">
    <source>
        <dbReference type="EMBL" id="KAK1312562.1"/>
    </source>
</evidence>
<feature type="compositionally biased region" description="Basic and acidic residues" evidence="1">
    <location>
        <begin position="52"/>
        <end position="63"/>
    </location>
</feature>
<organism evidence="2 3">
    <name type="scientific">Acorus calamus</name>
    <name type="common">Sweet flag</name>
    <dbReference type="NCBI Taxonomy" id="4465"/>
    <lineage>
        <taxon>Eukaryota</taxon>
        <taxon>Viridiplantae</taxon>
        <taxon>Streptophyta</taxon>
        <taxon>Embryophyta</taxon>
        <taxon>Tracheophyta</taxon>
        <taxon>Spermatophyta</taxon>
        <taxon>Magnoliopsida</taxon>
        <taxon>Liliopsida</taxon>
        <taxon>Acoraceae</taxon>
        <taxon>Acorus</taxon>
    </lineage>
</organism>
<name>A0AAV9EKA5_ACOCL</name>
<accession>A0AAV9EKA5</accession>
<protein>
    <recommendedName>
        <fullName evidence="4">Ubiquitinyl hydrolase 1</fullName>
    </recommendedName>
</protein>
<evidence type="ECO:0000256" key="1">
    <source>
        <dbReference type="SAM" id="MobiDB-lite"/>
    </source>
</evidence>
<evidence type="ECO:0000313" key="3">
    <source>
        <dbReference type="Proteomes" id="UP001180020"/>
    </source>
</evidence>
<reference evidence="2" key="2">
    <citation type="submission" date="2023-06" db="EMBL/GenBank/DDBJ databases">
        <authorList>
            <person name="Ma L."/>
            <person name="Liu K.-W."/>
            <person name="Li Z."/>
            <person name="Hsiao Y.-Y."/>
            <person name="Qi Y."/>
            <person name="Fu T."/>
            <person name="Tang G."/>
            <person name="Zhang D."/>
            <person name="Sun W.-H."/>
            <person name="Liu D.-K."/>
            <person name="Li Y."/>
            <person name="Chen G.-Z."/>
            <person name="Liu X.-D."/>
            <person name="Liao X.-Y."/>
            <person name="Jiang Y.-T."/>
            <person name="Yu X."/>
            <person name="Hao Y."/>
            <person name="Huang J."/>
            <person name="Zhao X.-W."/>
            <person name="Ke S."/>
            <person name="Chen Y.-Y."/>
            <person name="Wu W.-L."/>
            <person name="Hsu J.-L."/>
            <person name="Lin Y.-F."/>
            <person name="Huang M.-D."/>
            <person name="Li C.-Y."/>
            <person name="Huang L."/>
            <person name="Wang Z.-W."/>
            <person name="Zhao X."/>
            <person name="Zhong W.-Y."/>
            <person name="Peng D.-H."/>
            <person name="Ahmad S."/>
            <person name="Lan S."/>
            <person name="Zhang J.-S."/>
            <person name="Tsai W.-C."/>
            <person name="Van De Peer Y."/>
            <person name="Liu Z.-J."/>
        </authorList>
    </citation>
    <scope>NUCLEOTIDE SEQUENCE</scope>
    <source>
        <strain evidence="2">CP</strain>
        <tissue evidence="2">Leaves</tissue>
    </source>
</reference>
<dbReference type="Proteomes" id="UP001180020">
    <property type="component" value="Unassembled WGS sequence"/>
</dbReference>
<reference evidence="2" key="1">
    <citation type="journal article" date="2023" name="Nat. Commun.">
        <title>Diploid and tetraploid genomes of Acorus and the evolution of monocots.</title>
        <authorList>
            <person name="Ma L."/>
            <person name="Liu K.W."/>
            <person name="Li Z."/>
            <person name="Hsiao Y.Y."/>
            <person name="Qi Y."/>
            <person name="Fu T."/>
            <person name="Tang G.D."/>
            <person name="Zhang D."/>
            <person name="Sun W.H."/>
            <person name="Liu D.K."/>
            <person name="Li Y."/>
            <person name="Chen G.Z."/>
            <person name="Liu X.D."/>
            <person name="Liao X.Y."/>
            <person name="Jiang Y.T."/>
            <person name="Yu X."/>
            <person name="Hao Y."/>
            <person name="Huang J."/>
            <person name="Zhao X.W."/>
            <person name="Ke S."/>
            <person name="Chen Y.Y."/>
            <person name="Wu W.L."/>
            <person name="Hsu J.L."/>
            <person name="Lin Y.F."/>
            <person name="Huang M.D."/>
            <person name="Li C.Y."/>
            <person name="Huang L."/>
            <person name="Wang Z.W."/>
            <person name="Zhao X."/>
            <person name="Zhong W.Y."/>
            <person name="Peng D.H."/>
            <person name="Ahmad S."/>
            <person name="Lan S."/>
            <person name="Zhang J.S."/>
            <person name="Tsai W.C."/>
            <person name="Van de Peer Y."/>
            <person name="Liu Z.J."/>
        </authorList>
    </citation>
    <scope>NUCLEOTIDE SEQUENCE</scope>
    <source>
        <strain evidence="2">CP</strain>
    </source>
</reference>
<dbReference type="AlphaFoldDB" id="A0AAV9EKA5"/>
<keyword evidence="3" id="KW-1185">Reference proteome</keyword>
<dbReference type="EMBL" id="JAUJYO010000007">
    <property type="protein sequence ID" value="KAK1312562.1"/>
    <property type="molecule type" value="Genomic_DNA"/>
</dbReference>
<evidence type="ECO:0008006" key="4">
    <source>
        <dbReference type="Google" id="ProtNLM"/>
    </source>
</evidence>
<proteinExistence type="predicted"/>
<gene>
    <name evidence="2" type="ORF">QJS10_CPA07g01245</name>
</gene>
<comment type="caution">
    <text evidence="2">The sequence shown here is derived from an EMBL/GenBank/DDBJ whole genome shotgun (WGS) entry which is preliminary data.</text>
</comment>
<feature type="region of interest" description="Disordered" evidence="1">
    <location>
        <begin position="32"/>
        <end position="69"/>
    </location>
</feature>
<sequence length="108" mass="12844">MHRAKSKTFLVLLRDSHFDYIVVLRSNTPANATLHLPRDDDQEADAYGSRVPDAHRLDRERMTRSPSPSWEFCDVSRSNEWDTWHLKQRVMRELRVTSEDIVFINQFE</sequence>